<proteinExistence type="predicted"/>
<protein>
    <submittedName>
        <fullName evidence="3">Uncharacterized protein LOC104219424</fullName>
    </submittedName>
</protein>
<dbReference type="PANTHER" id="PTHR42648">
    <property type="entry name" value="TRANSPOSASE, PUTATIVE-RELATED"/>
    <property type="match status" value="1"/>
</dbReference>
<dbReference type="AlphaFoldDB" id="A0A1U7W2D8"/>
<accession>A0A1U7W2D8</accession>
<dbReference type="Pfam" id="PF14244">
    <property type="entry name" value="Retrotran_gag_3"/>
    <property type="match status" value="1"/>
</dbReference>
<gene>
    <name evidence="3" type="primary">LOC104219424</name>
</gene>
<dbReference type="PROSITE" id="PS50994">
    <property type="entry name" value="INTEGRASE"/>
    <property type="match status" value="1"/>
</dbReference>
<dbReference type="InterPro" id="IPR057670">
    <property type="entry name" value="SH3_retrovirus"/>
</dbReference>
<dbReference type="InterPro" id="IPR036397">
    <property type="entry name" value="RNaseH_sf"/>
</dbReference>
<dbReference type="STRING" id="4096.A0A1U7W2D8"/>
<dbReference type="InterPro" id="IPR025724">
    <property type="entry name" value="GAG-pre-integrase_dom"/>
</dbReference>
<dbReference type="InterPro" id="IPR012337">
    <property type="entry name" value="RNaseH-like_sf"/>
</dbReference>
<sequence length="618" mass="69841">MFQNHICPSTVTSDYSSKIRVLLLVNEKHLLFISGGQREQVDSNGGNEVASLDRNHPLFLQPSDAPGLVLIPLKLTGPDNYALWSRAISLALRGKSKLGFVDETCDLWDELDVLVPLFSCDCEEARPSVEHLRSQRLLQFLMGLNESYSNIRSNVLAKRHVVTVNEAYMTQEESQRSLGVIDTHREPLTMLAGRGQDFKVRKPRMVCEYCGYKRHLKENCFKIIGYPADFKSKRKNQPTGGKVYTNNVNMNANSEEGKQMNVIDTGATHHITHCKDILNNVRKEDDQRKHEVQLPTGKKSQITHTGEASILGNKTDLYSGRVMGIGRENNDLYLLKENITVVAAGVSLRKEKETELWHLRLGHASIKAMQHIPELQNKVDVKAQEDCQVLSSDNDTEFFNSHYNELLATLGIVHQSSCLYTPQQNGTVERKHRHILEIARALKFQSSVPIRFWGDCARTVIYLINKLPIRILQGKCPYEVLHGKPARIDHLRVFGCLCFASNLPGGDKFAPRARKSILIGYSETQKGYRLYDLDSKRIFVSRNVTFREHVFPFKENMQIEEEDLFPNTTPSVAPTDTMSSQPTLHSTIEGQLSTEGVTTIDPTATDPEQTIISEQTID</sequence>
<dbReference type="GO" id="GO:0015074">
    <property type="term" value="P:DNA integration"/>
    <property type="evidence" value="ECO:0007669"/>
    <property type="project" value="InterPro"/>
</dbReference>
<dbReference type="Proteomes" id="UP000189701">
    <property type="component" value="Unplaced"/>
</dbReference>
<evidence type="ECO:0000313" key="3">
    <source>
        <dbReference type="RefSeq" id="XP_009768420.1"/>
    </source>
</evidence>
<dbReference type="RefSeq" id="XP_009768420.1">
    <property type="nucleotide sequence ID" value="XM_009770118.1"/>
</dbReference>
<reference evidence="2" key="1">
    <citation type="journal article" date="2013" name="Genome Biol.">
        <title>Reference genomes and transcriptomes of Nicotiana sylvestris and Nicotiana tomentosiformis.</title>
        <authorList>
            <person name="Sierro N."/>
            <person name="Battey J.N."/>
            <person name="Ouadi S."/>
            <person name="Bovet L."/>
            <person name="Goepfert S."/>
            <person name="Bakaher N."/>
            <person name="Peitsch M.C."/>
            <person name="Ivanov N.V."/>
        </authorList>
    </citation>
    <scope>NUCLEOTIDE SEQUENCE [LARGE SCALE GENOMIC DNA]</scope>
</reference>
<organism evidence="2 3">
    <name type="scientific">Nicotiana sylvestris</name>
    <name type="common">Wood tobacco</name>
    <name type="synonym">South American tobacco</name>
    <dbReference type="NCBI Taxonomy" id="4096"/>
    <lineage>
        <taxon>Eukaryota</taxon>
        <taxon>Viridiplantae</taxon>
        <taxon>Streptophyta</taxon>
        <taxon>Embryophyta</taxon>
        <taxon>Tracheophyta</taxon>
        <taxon>Spermatophyta</taxon>
        <taxon>Magnoliopsida</taxon>
        <taxon>eudicotyledons</taxon>
        <taxon>Gunneridae</taxon>
        <taxon>Pentapetalae</taxon>
        <taxon>asterids</taxon>
        <taxon>lamiids</taxon>
        <taxon>Solanales</taxon>
        <taxon>Solanaceae</taxon>
        <taxon>Nicotianoideae</taxon>
        <taxon>Nicotianeae</taxon>
        <taxon>Nicotiana</taxon>
    </lineage>
</organism>
<reference evidence="3" key="2">
    <citation type="submission" date="2025-08" db="UniProtKB">
        <authorList>
            <consortium name="RefSeq"/>
        </authorList>
    </citation>
    <scope>IDENTIFICATION</scope>
    <source>
        <tissue evidence="3">Leaf</tissue>
    </source>
</reference>
<dbReference type="Gene3D" id="3.30.420.10">
    <property type="entry name" value="Ribonuclease H-like superfamily/Ribonuclease H"/>
    <property type="match status" value="1"/>
</dbReference>
<dbReference type="OrthoDB" id="1306033at2759"/>
<keyword evidence="2" id="KW-1185">Reference proteome</keyword>
<evidence type="ECO:0000259" key="1">
    <source>
        <dbReference type="PROSITE" id="PS50994"/>
    </source>
</evidence>
<dbReference type="Pfam" id="PF25597">
    <property type="entry name" value="SH3_retrovirus"/>
    <property type="match status" value="1"/>
</dbReference>
<dbReference type="InterPro" id="IPR029472">
    <property type="entry name" value="Copia-like_N"/>
</dbReference>
<dbReference type="Pfam" id="PF13976">
    <property type="entry name" value="gag_pre-integrs"/>
    <property type="match status" value="1"/>
</dbReference>
<name>A0A1U7W2D8_NICSY</name>
<evidence type="ECO:0000313" key="2">
    <source>
        <dbReference type="Proteomes" id="UP000189701"/>
    </source>
</evidence>
<dbReference type="InterPro" id="IPR039537">
    <property type="entry name" value="Retrotran_Ty1/copia-like"/>
</dbReference>
<dbReference type="SUPFAM" id="SSF53098">
    <property type="entry name" value="Ribonuclease H-like"/>
    <property type="match status" value="1"/>
</dbReference>
<dbReference type="PANTHER" id="PTHR42648:SF31">
    <property type="entry name" value="RNA-DIRECTED DNA POLYMERASE"/>
    <property type="match status" value="1"/>
</dbReference>
<dbReference type="InterPro" id="IPR001584">
    <property type="entry name" value="Integrase_cat-core"/>
</dbReference>
<dbReference type="GO" id="GO:0003676">
    <property type="term" value="F:nucleic acid binding"/>
    <property type="evidence" value="ECO:0007669"/>
    <property type="project" value="InterPro"/>
</dbReference>
<dbReference type="eggNOG" id="KOG0017">
    <property type="taxonomic scope" value="Eukaryota"/>
</dbReference>
<feature type="domain" description="Integrase catalytic" evidence="1">
    <location>
        <begin position="388"/>
        <end position="485"/>
    </location>
</feature>